<name>A0A167X4P7_9HYPO</name>
<dbReference type="AlphaFoldDB" id="A0A167X4P7"/>
<sequence>MPSLPAHGALGMTFTAMRALQAISLITVIGLTSNFIAEMVTANYVPPSALVGTLVVACIAVVYTIITYILYWDSMLPLLISTAADGTCLVATIVVACVVGRPVSYLSCSALPDGGNTANFIHSLFMNLSRKNYFEWVDADKATCFEVKAVWGFSIGLCVLYFMSSITSACLWKRIKGGSDRPPPPKDLA</sequence>
<comment type="caution">
    <text evidence="2">The sequence shown here is derived from an EMBL/GenBank/DDBJ whole genome shotgun (WGS) entry which is preliminary data.</text>
</comment>
<organism evidence="2 3">
    <name type="scientific">Moelleriella libera RCEF 2490</name>
    <dbReference type="NCBI Taxonomy" id="1081109"/>
    <lineage>
        <taxon>Eukaryota</taxon>
        <taxon>Fungi</taxon>
        <taxon>Dikarya</taxon>
        <taxon>Ascomycota</taxon>
        <taxon>Pezizomycotina</taxon>
        <taxon>Sordariomycetes</taxon>
        <taxon>Hypocreomycetidae</taxon>
        <taxon>Hypocreales</taxon>
        <taxon>Clavicipitaceae</taxon>
        <taxon>Moelleriella</taxon>
    </lineage>
</organism>
<keyword evidence="3" id="KW-1185">Reference proteome</keyword>
<proteinExistence type="predicted"/>
<gene>
    <name evidence="2" type="ORF">AAL_07518</name>
</gene>
<keyword evidence="1" id="KW-0812">Transmembrane</keyword>
<feature type="transmembrane region" description="Helical" evidence="1">
    <location>
        <begin position="20"/>
        <end position="37"/>
    </location>
</feature>
<evidence type="ECO:0000256" key="1">
    <source>
        <dbReference type="SAM" id="Phobius"/>
    </source>
</evidence>
<reference evidence="2 3" key="1">
    <citation type="journal article" date="2016" name="Genome Biol. Evol.">
        <title>Divergent and convergent evolution of fungal pathogenicity.</title>
        <authorList>
            <person name="Shang Y."/>
            <person name="Xiao G."/>
            <person name="Zheng P."/>
            <person name="Cen K."/>
            <person name="Zhan S."/>
            <person name="Wang C."/>
        </authorList>
    </citation>
    <scope>NUCLEOTIDE SEQUENCE [LARGE SCALE GENOMIC DNA]</scope>
    <source>
        <strain evidence="2 3">RCEF 2490</strain>
    </source>
</reference>
<keyword evidence="1" id="KW-1133">Transmembrane helix</keyword>
<evidence type="ECO:0008006" key="4">
    <source>
        <dbReference type="Google" id="ProtNLM"/>
    </source>
</evidence>
<feature type="transmembrane region" description="Helical" evidence="1">
    <location>
        <begin position="150"/>
        <end position="172"/>
    </location>
</feature>
<dbReference type="OrthoDB" id="5366688at2759"/>
<accession>A0A167X4P7</accession>
<dbReference type="EMBL" id="AZGY01000024">
    <property type="protein sequence ID" value="KZZ89625.1"/>
    <property type="molecule type" value="Genomic_DNA"/>
</dbReference>
<feature type="transmembrane region" description="Helical" evidence="1">
    <location>
        <begin position="49"/>
        <end position="71"/>
    </location>
</feature>
<keyword evidence="1" id="KW-0472">Membrane</keyword>
<evidence type="ECO:0000313" key="2">
    <source>
        <dbReference type="EMBL" id="KZZ89625.1"/>
    </source>
</evidence>
<dbReference type="Proteomes" id="UP000078544">
    <property type="component" value="Unassembled WGS sequence"/>
</dbReference>
<evidence type="ECO:0000313" key="3">
    <source>
        <dbReference type="Proteomes" id="UP000078544"/>
    </source>
</evidence>
<protein>
    <recommendedName>
        <fullName evidence="4">MARVEL-like domain protein</fullName>
    </recommendedName>
</protein>